<evidence type="ECO:0000259" key="2">
    <source>
        <dbReference type="Pfam" id="PF14498"/>
    </source>
</evidence>
<feature type="region of interest" description="Disordered" evidence="1">
    <location>
        <begin position="263"/>
        <end position="288"/>
    </location>
</feature>
<feature type="compositionally biased region" description="Gly residues" evidence="1">
    <location>
        <begin position="265"/>
        <end position="276"/>
    </location>
</feature>
<dbReference type="InterPro" id="IPR027414">
    <property type="entry name" value="GH95_N_dom"/>
</dbReference>
<dbReference type="InterPro" id="IPR012341">
    <property type="entry name" value="6hp_glycosidase-like_sf"/>
</dbReference>
<dbReference type="KEGG" id="cmi:CMM_0282"/>
<evidence type="ECO:0000259" key="4">
    <source>
        <dbReference type="Pfam" id="PF22124"/>
    </source>
</evidence>
<dbReference type="PANTHER" id="PTHR31084">
    <property type="entry name" value="ALPHA-L-FUCOSIDASE 2"/>
    <property type="match status" value="1"/>
</dbReference>
<dbReference type="Gene3D" id="1.50.10.10">
    <property type="match status" value="1"/>
</dbReference>
<dbReference type="InterPro" id="IPR049053">
    <property type="entry name" value="AFCA-like_C"/>
</dbReference>
<dbReference type="Pfam" id="PF14498">
    <property type="entry name" value="Glyco_hyd_65N_2"/>
    <property type="match status" value="1"/>
</dbReference>
<protein>
    <submittedName>
        <fullName evidence="5">Uncharacterized protein</fullName>
    </submittedName>
</protein>
<dbReference type="InterPro" id="IPR008928">
    <property type="entry name" value="6-hairpin_glycosidase_sf"/>
</dbReference>
<dbReference type="OrthoDB" id="9802600at2"/>
<feature type="region of interest" description="Disordered" evidence="1">
    <location>
        <begin position="1"/>
        <end position="42"/>
    </location>
</feature>
<dbReference type="Pfam" id="PF21307">
    <property type="entry name" value="Glyco_hydro_95_C"/>
    <property type="match status" value="1"/>
</dbReference>
<feature type="domain" description="Glycosyl hydrolase family 95 catalytic" evidence="4">
    <location>
        <begin position="325"/>
        <end position="747"/>
    </location>
</feature>
<dbReference type="InterPro" id="IPR054363">
    <property type="entry name" value="GH95_cat"/>
</dbReference>
<organism evidence="5 6">
    <name type="scientific">Clavibacter michiganensis subsp. michiganensis (strain NCPPB 382)</name>
    <dbReference type="NCBI Taxonomy" id="443906"/>
    <lineage>
        <taxon>Bacteria</taxon>
        <taxon>Bacillati</taxon>
        <taxon>Actinomycetota</taxon>
        <taxon>Actinomycetes</taxon>
        <taxon>Micrococcales</taxon>
        <taxon>Microbacteriaceae</taxon>
        <taxon>Clavibacter</taxon>
    </lineage>
</organism>
<keyword evidence="6" id="KW-1185">Reference proteome</keyword>
<evidence type="ECO:0000313" key="6">
    <source>
        <dbReference type="Proteomes" id="UP000001564"/>
    </source>
</evidence>
<dbReference type="Pfam" id="PF22124">
    <property type="entry name" value="Glyco_hydro_95_cat"/>
    <property type="match status" value="1"/>
</dbReference>
<evidence type="ECO:0000256" key="1">
    <source>
        <dbReference type="SAM" id="MobiDB-lite"/>
    </source>
</evidence>
<dbReference type="Proteomes" id="UP000001564">
    <property type="component" value="Chromosome"/>
</dbReference>
<name>A5CML8_CLAM3</name>
<feature type="compositionally biased region" description="Low complexity" evidence="1">
    <location>
        <begin position="33"/>
        <end position="42"/>
    </location>
</feature>
<gene>
    <name evidence="5" type="ordered locus">CMM_0282</name>
</gene>
<dbReference type="GO" id="GO:0004560">
    <property type="term" value="F:alpha-L-fucosidase activity"/>
    <property type="evidence" value="ECO:0007669"/>
    <property type="project" value="TreeGrafter"/>
</dbReference>
<reference evidence="5 6" key="1">
    <citation type="journal article" date="2008" name="J. Bacteriol.">
        <title>The genome sequence of the tomato-pathogenic actinomycete Clavibacter michiganensis subsp. michiganensis NCPPB382 reveals a large island involved in pathogenicity.</title>
        <authorList>
            <person name="Gartemann K.H."/>
            <person name="Abt B."/>
            <person name="Bekel T."/>
            <person name="Burger A."/>
            <person name="Engemann J."/>
            <person name="Flugel M."/>
            <person name="Gaigalat L."/>
            <person name="Goesmann A."/>
            <person name="Grafen I."/>
            <person name="Kalinowski J."/>
            <person name="Kaup O."/>
            <person name="Kirchner O."/>
            <person name="Krause L."/>
            <person name="Linke B."/>
            <person name="McHardy A."/>
            <person name="Meyer F."/>
            <person name="Pohle S."/>
            <person name="Ruckert C."/>
            <person name="Schneiker S."/>
            <person name="Zellermann E.M."/>
            <person name="Puhler A."/>
            <person name="Eichenlaub R."/>
            <person name="Kaiser O."/>
            <person name="Bartels D."/>
        </authorList>
    </citation>
    <scope>NUCLEOTIDE SEQUENCE [LARGE SCALE GENOMIC DNA]</scope>
    <source>
        <strain evidence="5 6">NCPPB 382</strain>
    </source>
</reference>
<feature type="domain" description="Alpha fucosidase A-like C-terminal" evidence="3">
    <location>
        <begin position="750"/>
        <end position="787"/>
    </location>
</feature>
<evidence type="ECO:0000259" key="3">
    <source>
        <dbReference type="Pfam" id="PF21307"/>
    </source>
</evidence>
<dbReference type="GO" id="GO:0005975">
    <property type="term" value="P:carbohydrate metabolic process"/>
    <property type="evidence" value="ECO:0007669"/>
    <property type="project" value="InterPro"/>
</dbReference>
<dbReference type="EMBL" id="AM711867">
    <property type="protein sequence ID" value="CAN00304.1"/>
    <property type="molecule type" value="Genomic_DNA"/>
</dbReference>
<dbReference type="PANTHER" id="PTHR31084:SF0">
    <property type="entry name" value="ALPHA-L-FUCOSIDASE 2"/>
    <property type="match status" value="1"/>
</dbReference>
<dbReference type="HOGENOM" id="CLU_004617_0_0_11"/>
<accession>A5CML8</accession>
<feature type="domain" description="Glycosyl hydrolase family 95 N-terminal" evidence="2">
    <location>
        <begin position="48"/>
        <end position="233"/>
    </location>
</feature>
<dbReference type="CAZy" id="GH95">
    <property type="family name" value="Glycoside Hydrolase Family 95"/>
</dbReference>
<proteinExistence type="predicted"/>
<dbReference type="AlphaFoldDB" id="A5CML8"/>
<dbReference type="RefSeq" id="WP_011931502.1">
    <property type="nucleotide sequence ID" value="NC_009480.1"/>
</dbReference>
<evidence type="ECO:0000313" key="5">
    <source>
        <dbReference type="EMBL" id="CAN00304.1"/>
    </source>
</evidence>
<sequence>MVPPTTHGRPTVRPSDRKDPIIRSPSRDDAHRPTSPASTTATAFTTATAAPTWEEGIVVGSGRLGAVAHGPADAITVSLAHERWFPPVNPRPHAPDLRPRLDAIRRALLAGDPDTATAELMAGARDSGYGDDLVWTDPLGICATLVIRTAGGVADMCRTMDPAGGESAIAWTDVAGGRHALRLVAPRDGSACWLALESDRDSVTAVELGLGAGDTTALYTGGPDASAAVRTSLAGGARGILAAEAGAGDDALRSVTAVDAPGAGSAEGAGSTGGAGSAWEVDGGSARTTVRTGPGATALLRLAVAVGPASAAPTPDGPPATTPAWDELRTAQRATHGRLVAASALDLHGEAPADDADADPHPTTEGLWAAARAGDPAARRRVVEVTYTSGRAAIISSTGELPATLQGVWQGTWRPAWSADYTLNGNVQNGGIASLIPTGTPELARTLLELVLPHLDDFRENARRIYGAEGTLLPARMSTHGRADHFDADYPMPFWQGCGGWILRVAADAVATTGDRGIVDDRLWELAEGVLRFAETATVMVGGVRRLVPSYSPENTPGGERMPAATDATMDVSILRDAARATALLGRARGDDSLDARWAAVVRDLPPYRVADDGTLAEWLDPRWRERIAHRHASQLHPLWDEIDPAFVGDGDESARLRAAAAATVAAKIAWRAEDPTAPPGRMGMAFGLVQVGLAAAALGDGEAALTCVEWLAVDHWSPALTSRHDAGRIFNLDASGGLPALVAAMLLGSDAGSLAVLPALPVAWARGSVTGLRARGGLVVDRLDWDPDGASLTVRRVPGADWLAPAGGTALRLPRAASVRVDGREHDAGARIAFVKDAVRIEIRWLPEPVR</sequence>
<dbReference type="SUPFAM" id="SSF48208">
    <property type="entry name" value="Six-hairpin glycosidases"/>
    <property type="match status" value="1"/>
</dbReference>
<feature type="compositionally biased region" description="Basic and acidic residues" evidence="1">
    <location>
        <begin position="14"/>
        <end position="32"/>
    </location>
</feature>
<dbReference type="eggNOG" id="COG1554">
    <property type="taxonomic scope" value="Bacteria"/>
</dbReference>